<sequence>MKSSRYFIWTLVIGLILNLSACEDYLQETQETVVRGNVYDTNKQQAAANATVYIQRYEIGNSGWIYKNILDSVKTDANGNYAITLKGEKYKRPLKLLARLNNAKFKNDALGQRVQIYNGEENKIDFKVIELHPLRLRAIVKDNPRPPLTVQLPQAHEKKAIIYGVNADSTILLMVIPNQVNEVAFHVVHPIRNNNVMSHFDTINAKGLKPIYLRTYTVYPDKFKWESK</sequence>
<organism evidence="1 2">
    <name type="scientific">Adhaeribacter aerolatus</name>
    <dbReference type="NCBI Taxonomy" id="670289"/>
    <lineage>
        <taxon>Bacteria</taxon>
        <taxon>Pseudomonadati</taxon>
        <taxon>Bacteroidota</taxon>
        <taxon>Cytophagia</taxon>
        <taxon>Cytophagales</taxon>
        <taxon>Hymenobacteraceae</taxon>
        <taxon>Adhaeribacter</taxon>
    </lineage>
</organism>
<keyword evidence="2" id="KW-1185">Reference proteome</keyword>
<evidence type="ECO:0000313" key="1">
    <source>
        <dbReference type="EMBL" id="GEO05267.1"/>
    </source>
</evidence>
<dbReference type="Proteomes" id="UP000321532">
    <property type="component" value="Unassembled WGS sequence"/>
</dbReference>
<gene>
    <name evidence="1" type="ORF">AAE02nite_29310</name>
</gene>
<comment type="caution">
    <text evidence="1">The sequence shown here is derived from an EMBL/GenBank/DDBJ whole genome shotgun (WGS) entry which is preliminary data.</text>
</comment>
<proteinExistence type="predicted"/>
<accession>A0A512B0F1</accession>
<protein>
    <submittedName>
        <fullName evidence="1">Uncharacterized protein</fullName>
    </submittedName>
</protein>
<dbReference type="EMBL" id="BJYS01000021">
    <property type="protein sequence ID" value="GEO05267.1"/>
    <property type="molecule type" value="Genomic_DNA"/>
</dbReference>
<dbReference type="Gene3D" id="2.60.40.1120">
    <property type="entry name" value="Carboxypeptidase-like, regulatory domain"/>
    <property type="match status" value="1"/>
</dbReference>
<dbReference type="InterPro" id="IPR008969">
    <property type="entry name" value="CarboxyPept-like_regulatory"/>
</dbReference>
<dbReference type="OrthoDB" id="1443371at2"/>
<evidence type="ECO:0000313" key="2">
    <source>
        <dbReference type="Proteomes" id="UP000321532"/>
    </source>
</evidence>
<dbReference type="AlphaFoldDB" id="A0A512B0F1"/>
<name>A0A512B0F1_9BACT</name>
<dbReference type="SUPFAM" id="SSF49464">
    <property type="entry name" value="Carboxypeptidase regulatory domain-like"/>
    <property type="match status" value="1"/>
</dbReference>
<dbReference type="RefSeq" id="WP_146898844.1">
    <property type="nucleotide sequence ID" value="NZ_BJYS01000021.1"/>
</dbReference>
<reference evidence="1 2" key="1">
    <citation type="submission" date="2019-07" db="EMBL/GenBank/DDBJ databases">
        <title>Whole genome shotgun sequence of Adhaeribacter aerolatus NBRC 106133.</title>
        <authorList>
            <person name="Hosoyama A."/>
            <person name="Uohara A."/>
            <person name="Ohji S."/>
            <person name="Ichikawa N."/>
        </authorList>
    </citation>
    <scope>NUCLEOTIDE SEQUENCE [LARGE SCALE GENOMIC DNA]</scope>
    <source>
        <strain evidence="1 2">NBRC 106133</strain>
    </source>
</reference>